<evidence type="ECO:0000256" key="7">
    <source>
        <dbReference type="SAM" id="Phobius"/>
    </source>
</evidence>
<keyword evidence="9" id="KW-1185">Reference proteome</keyword>
<name>A0A370I8J4_9NOCA</name>
<sequence>MRKNYPLLTSAAFIRFWASDAVSMFGTYVTAQALQVLAILTLGASAFELGMLRAAQWLPYLLFGLVVGVFVDRYRRKPILVGTDVIRAVLLAAIPVSMAADALTIAGLIGIVFAVGLLSLVYEAAHQSFLPSLVPKSLLAQANARLEQTSAVAQVGGQALAGYLIRFAGAPMAILVDAGSYLVSAVLLARVRVDEADISPPPGGRSVRTELAEGWRWVYHHHALGPLALASHAWFLFTSMVSAIYAYFVIRELGFDAGAYGATLAIGGVGAIVGSSGTARIRRNPDTLSPMVWIVDAISSN</sequence>
<dbReference type="CDD" id="cd06173">
    <property type="entry name" value="MFS_MefA_like"/>
    <property type="match status" value="1"/>
</dbReference>
<proteinExistence type="predicted"/>
<dbReference type="PANTHER" id="PTHR23513:SF6">
    <property type="entry name" value="MAJOR FACILITATOR SUPERFAMILY ASSOCIATED DOMAIN-CONTAINING PROTEIN"/>
    <property type="match status" value="1"/>
</dbReference>
<comment type="caution">
    <text evidence="8">The sequence shown here is derived from an EMBL/GenBank/DDBJ whole genome shotgun (WGS) entry which is preliminary data.</text>
</comment>
<accession>A0A370I8J4</accession>
<evidence type="ECO:0000256" key="5">
    <source>
        <dbReference type="ARBA" id="ARBA00022989"/>
    </source>
</evidence>
<evidence type="ECO:0000313" key="9">
    <source>
        <dbReference type="Proteomes" id="UP000254869"/>
    </source>
</evidence>
<feature type="transmembrane region" description="Helical" evidence="7">
    <location>
        <begin position="224"/>
        <end position="248"/>
    </location>
</feature>
<dbReference type="Pfam" id="PF05977">
    <property type="entry name" value="MFS_3"/>
    <property type="match status" value="1"/>
</dbReference>
<dbReference type="RefSeq" id="WP_068005024.1">
    <property type="nucleotide sequence ID" value="NZ_QQBC01000003.1"/>
</dbReference>
<keyword evidence="6 7" id="KW-0472">Membrane</keyword>
<dbReference type="InterPro" id="IPR036259">
    <property type="entry name" value="MFS_trans_sf"/>
</dbReference>
<dbReference type="Proteomes" id="UP000254869">
    <property type="component" value="Unassembled WGS sequence"/>
</dbReference>
<dbReference type="EMBL" id="QQBC01000003">
    <property type="protein sequence ID" value="RDI67008.1"/>
    <property type="molecule type" value="Genomic_DNA"/>
</dbReference>
<dbReference type="STRING" id="1210086.GCA_001613105_06064"/>
<dbReference type="PANTHER" id="PTHR23513">
    <property type="entry name" value="INTEGRAL MEMBRANE EFFLUX PROTEIN-RELATED"/>
    <property type="match status" value="1"/>
</dbReference>
<reference evidence="8 9" key="1">
    <citation type="submission" date="2018-07" db="EMBL/GenBank/DDBJ databases">
        <title>Genomic Encyclopedia of Type Strains, Phase IV (KMG-IV): sequencing the most valuable type-strain genomes for metagenomic binning, comparative biology and taxonomic classification.</title>
        <authorList>
            <person name="Goeker M."/>
        </authorList>
    </citation>
    <scope>NUCLEOTIDE SEQUENCE [LARGE SCALE GENOMIC DNA]</scope>
    <source>
        <strain evidence="8 9">DSM 44290</strain>
    </source>
</reference>
<organism evidence="8 9">
    <name type="scientific">Nocardia pseudobrasiliensis</name>
    <dbReference type="NCBI Taxonomy" id="45979"/>
    <lineage>
        <taxon>Bacteria</taxon>
        <taxon>Bacillati</taxon>
        <taxon>Actinomycetota</taxon>
        <taxon>Actinomycetes</taxon>
        <taxon>Mycobacteriales</taxon>
        <taxon>Nocardiaceae</taxon>
        <taxon>Nocardia</taxon>
    </lineage>
</organism>
<evidence type="ECO:0000256" key="2">
    <source>
        <dbReference type="ARBA" id="ARBA00022448"/>
    </source>
</evidence>
<comment type="subcellular location">
    <subcellularLocation>
        <location evidence="1">Cell membrane</location>
        <topology evidence="1">Multi-pass membrane protein</topology>
    </subcellularLocation>
</comment>
<dbReference type="GO" id="GO:0005886">
    <property type="term" value="C:plasma membrane"/>
    <property type="evidence" value="ECO:0007669"/>
    <property type="project" value="UniProtKB-SubCell"/>
</dbReference>
<evidence type="ECO:0000256" key="4">
    <source>
        <dbReference type="ARBA" id="ARBA00022692"/>
    </source>
</evidence>
<dbReference type="AlphaFoldDB" id="A0A370I8J4"/>
<feature type="transmembrane region" description="Helical" evidence="7">
    <location>
        <begin position="54"/>
        <end position="71"/>
    </location>
</feature>
<keyword evidence="2" id="KW-0813">Transport</keyword>
<keyword evidence="5 7" id="KW-1133">Transmembrane helix</keyword>
<evidence type="ECO:0000256" key="3">
    <source>
        <dbReference type="ARBA" id="ARBA00022475"/>
    </source>
</evidence>
<gene>
    <name evidence="8" type="ORF">DFR76_10379</name>
</gene>
<feature type="transmembrane region" description="Helical" evidence="7">
    <location>
        <begin position="78"/>
        <end position="96"/>
    </location>
</feature>
<dbReference type="SUPFAM" id="SSF103473">
    <property type="entry name" value="MFS general substrate transporter"/>
    <property type="match status" value="1"/>
</dbReference>
<evidence type="ECO:0000313" key="8">
    <source>
        <dbReference type="EMBL" id="RDI67008.1"/>
    </source>
</evidence>
<feature type="transmembrane region" description="Helical" evidence="7">
    <location>
        <begin position="102"/>
        <end position="122"/>
    </location>
</feature>
<dbReference type="InterPro" id="IPR010290">
    <property type="entry name" value="TM_effector"/>
</dbReference>
<dbReference type="Gene3D" id="1.20.1250.20">
    <property type="entry name" value="MFS general substrate transporter like domains"/>
    <property type="match status" value="1"/>
</dbReference>
<protein>
    <submittedName>
        <fullName evidence="8">Transmembrane secretion effector</fullName>
    </submittedName>
</protein>
<keyword evidence="3" id="KW-1003">Cell membrane</keyword>
<evidence type="ECO:0000256" key="6">
    <source>
        <dbReference type="ARBA" id="ARBA00023136"/>
    </source>
</evidence>
<feature type="transmembrane region" description="Helical" evidence="7">
    <location>
        <begin position="21"/>
        <end position="42"/>
    </location>
</feature>
<feature type="transmembrane region" description="Helical" evidence="7">
    <location>
        <begin position="260"/>
        <end position="281"/>
    </location>
</feature>
<evidence type="ECO:0000256" key="1">
    <source>
        <dbReference type="ARBA" id="ARBA00004651"/>
    </source>
</evidence>
<keyword evidence="4 7" id="KW-0812">Transmembrane</keyword>